<keyword evidence="10" id="KW-1185">Reference proteome</keyword>
<evidence type="ECO:0000256" key="3">
    <source>
        <dbReference type="ARBA" id="ARBA00022475"/>
    </source>
</evidence>
<reference evidence="9 10" key="1">
    <citation type="submission" date="2022-10" db="EMBL/GenBank/DDBJ databases">
        <title>Aestuariibacter sp. AA17 isolated from Montipora capitata coral fragment.</title>
        <authorList>
            <person name="Emsley S.A."/>
            <person name="Pfannmuller K.M."/>
            <person name="Loughran R.M."/>
            <person name="Shlafstein M."/>
            <person name="Papke E."/>
            <person name="Saw J.H."/>
            <person name="Ushijima B."/>
            <person name="Videau P."/>
        </authorList>
    </citation>
    <scope>NUCLEOTIDE SEQUENCE [LARGE SCALE GENOMIC DNA]</scope>
    <source>
        <strain evidence="9 10">AA17</strain>
    </source>
</reference>
<keyword evidence="3" id="KW-1003">Cell membrane</keyword>
<sequence length="423" mass="47450">MTTFNYTARNAQGQHLQGEIDASDQRQAARMLVARDLTPIDILAAHTTSNAENTSSRDNALFSSSTYAGQFSLLVPRVKLDDLIIFARQMYSLTRSGIPILRAVRGLADTTNSKRMQHALHDVCGQLERGRAISAALNRHPHIFNQLFVSIVHVGENTGKLDDAFLQLSQYLEREQETRKQIKTATRYPLFVVMAVVIALVVMNMLVIPIFADMFAKFGAELPLMTRILISSSHFFMTFWPLLLAGTVALVFFTRRYLATEQGRYQWDARKLSLPIVGNIFERTLLGRFSRSFSMMLSAGIPLTTALSLVAEAVDNTFMASRITTMRRNIEKGESLTRVANNSELFTPLVMQMIAVGEETGRVDELLTEVAEYYEREVDYDLKSLTAKIEPVLISIVAGMVLVLALGIFTPMWDMMGAYRGVR</sequence>
<comment type="similarity">
    <text evidence="2">Belongs to the GSP F family.</text>
</comment>
<dbReference type="Gene3D" id="1.20.81.30">
    <property type="entry name" value="Type II secretion system (T2SS), domain F"/>
    <property type="match status" value="2"/>
</dbReference>
<evidence type="ECO:0000256" key="7">
    <source>
        <dbReference type="SAM" id="Phobius"/>
    </source>
</evidence>
<dbReference type="RefSeq" id="WP_263713067.1">
    <property type="nucleotide sequence ID" value="NZ_JAOWKX010000007.1"/>
</dbReference>
<evidence type="ECO:0000256" key="5">
    <source>
        <dbReference type="ARBA" id="ARBA00022989"/>
    </source>
</evidence>
<dbReference type="InterPro" id="IPR003004">
    <property type="entry name" value="GspF/PilC"/>
</dbReference>
<evidence type="ECO:0000313" key="9">
    <source>
        <dbReference type="EMBL" id="MCV2885784.1"/>
    </source>
</evidence>
<keyword evidence="5 7" id="KW-1133">Transmembrane helix</keyword>
<evidence type="ECO:0000256" key="4">
    <source>
        <dbReference type="ARBA" id="ARBA00022692"/>
    </source>
</evidence>
<dbReference type="PRINTS" id="PR00812">
    <property type="entry name" value="BCTERIALGSPF"/>
</dbReference>
<proteinExistence type="inferred from homology"/>
<dbReference type="PANTHER" id="PTHR30012:SF4">
    <property type="entry name" value="MSHA BIOGENESIS PROTEIN MSHG"/>
    <property type="match status" value="1"/>
</dbReference>
<comment type="caution">
    <text evidence="9">The sequence shown here is derived from an EMBL/GenBank/DDBJ whole genome shotgun (WGS) entry which is preliminary data.</text>
</comment>
<evidence type="ECO:0000256" key="6">
    <source>
        <dbReference type="ARBA" id="ARBA00023136"/>
    </source>
</evidence>
<dbReference type="Proteomes" id="UP001652504">
    <property type="component" value="Unassembled WGS sequence"/>
</dbReference>
<keyword evidence="6 7" id="KW-0472">Membrane</keyword>
<dbReference type="InterPro" id="IPR018076">
    <property type="entry name" value="T2SS_GspF_dom"/>
</dbReference>
<dbReference type="InterPro" id="IPR042094">
    <property type="entry name" value="T2SS_GspF_sf"/>
</dbReference>
<feature type="transmembrane region" description="Helical" evidence="7">
    <location>
        <begin position="188"/>
        <end position="212"/>
    </location>
</feature>
<evidence type="ECO:0000256" key="1">
    <source>
        <dbReference type="ARBA" id="ARBA00004651"/>
    </source>
</evidence>
<evidence type="ECO:0000259" key="8">
    <source>
        <dbReference type="Pfam" id="PF00482"/>
    </source>
</evidence>
<organism evidence="9 10">
    <name type="scientific">Fluctibacter corallii</name>
    <dbReference type="NCBI Taxonomy" id="2984329"/>
    <lineage>
        <taxon>Bacteria</taxon>
        <taxon>Pseudomonadati</taxon>
        <taxon>Pseudomonadota</taxon>
        <taxon>Gammaproteobacteria</taxon>
        <taxon>Alteromonadales</taxon>
        <taxon>Alteromonadaceae</taxon>
        <taxon>Fluctibacter</taxon>
    </lineage>
</organism>
<comment type="subcellular location">
    <subcellularLocation>
        <location evidence="1">Cell membrane</location>
        <topology evidence="1">Multi-pass membrane protein</topology>
    </subcellularLocation>
</comment>
<feature type="transmembrane region" description="Helical" evidence="7">
    <location>
        <begin position="392"/>
        <end position="413"/>
    </location>
</feature>
<dbReference type="EMBL" id="JAOWKX010000007">
    <property type="protein sequence ID" value="MCV2885784.1"/>
    <property type="molecule type" value="Genomic_DNA"/>
</dbReference>
<feature type="domain" description="Type II secretion system protein GspF" evidence="8">
    <location>
        <begin position="86"/>
        <end position="208"/>
    </location>
</feature>
<gene>
    <name evidence="9" type="ORF">OE749_13890</name>
</gene>
<accession>A0ABT3AAT2</accession>
<name>A0ABT3AAT2_9ALTE</name>
<feature type="transmembrane region" description="Helical" evidence="7">
    <location>
        <begin position="232"/>
        <end position="254"/>
    </location>
</feature>
<feature type="domain" description="Type II secretion system protein GspF" evidence="8">
    <location>
        <begin position="289"/>
        <end position="411"/>
    </location>
</feature>
<dbReference type="Pfam" id="PF00482">
    <property type="entry name" value="T2SSF"/>
    <property type="match status" value="2"/>
</dbReference>
<evidence type="ECO:0000313" key="10">
    <source>
        <dbReference type="Proteomes" id="UP001652504"/>
    </source>
</evidence>
<evidence type="ECO:0000256" key="2">
    <source>
        <dbReference type="ARBA" id="ARBA00005745"/>
    </source>
</evidence>
<dbReference type="PANTHER" id="PTHR30012">
    <property type="entry name" value="GENERAL SECRETION PATHWAY PROTEIN"/>
    <property type="match status" value="1"/>
</dbReference>
<protein>
    <submittedName>
        <fullName evidence="9">Type II secretion system F family protein</fullName>
    </submittedName>
</protein>
<keyword evidence="4 7" id="KW-0812">Transmembrane</keyword>